<proteinExistence type="predicted"/>
<dbReference type="NCBIfam" id="TIGR04141">
    <property type="entry name" value="TIGR04141 family sporadically distributed protein"/>
    <property type="match status" value="1"/>
</dbReference>
<accession>A0A4Q1KUC9</accession>
<reference evidence="2" key="1">
    <citation type="submission" date="2019-01" db="EMBL/GenBank/DDBJ databases">
        <title>Cytophagaceae bacterium strain CAR-16.</title>
        <authorList>
            <person name="Chen W.-M."/>
        </authorList>
    </citation>
    <scope>NUCLEOTIDE SEQUENCE [LARGE SCALE GENOMIC DNA]</scope>
    <source>
        <strain evidence="2">ICH-30</strain>
    </source>
</reference>
<organism evidence="1 2">
    <name type="scientific">Flavobacterium piscinae</name>
    <dbReference type="NCBI Taxonomy" id="2506424"/>
    <lineage>
        <taxon>Bacteria</taxon>
        <taxon>Pseudomonadati</taxon>
        <taxon>Bacteroidota</taxon>
        <taxon>Flavobacteriia</taxon>
        <taxon>Flavobacteriales</taxon>
        <taxon>Flavobacteriaceae</taxon>
        <taxon>Flavobacterium</taxon>
    </lineage>
</organism>
<dbReference type="OrthoDB" id="740138at2"/>
<evidence type="ECO:0000313" key="2">
    <source>
        <dbReference type="Proteomes" id="UP000289734"/>
    </source>
</evidence>
<dbReference type="RefSeq" id="WP_129463863.1">
    <property type="nucleotide sequence ID" value="NZ_SBKQ01000005.1"/>
</dbReference>
<dbReference type="Proteomes" id="UP000289734">
    <property type="component" value="Unassembled WGS sequence"/>
</dbReference>
<evidence type="ECO:0000313" key="1">
    <source>
        <dbReference type="EMBL" id="RXR33019.1"/>
    </source>
</evidence>
<dbReference type="EMBL" id="SBKQ01000005">
    <property type="protein sequence ID" value="RXR33019.1"/>
    <property type="molecule type" value="Genomic_DNA"/>
</dbReference>
<dbReference type="Pfam" id="PF19614">
    <property type="entry name" value="DUF6119"/>
    <property type="match status" value="1"/>
</dbReference>
<comment type="caution">
    <text evidence="1">The sequence shown here is derived from an EMBL/GenBank/DDBJ whole genome shotgun (WGS) entry which is preliminary data.</text>
</comment>
<dbReference type="InterPro" id="IPR026487">
    <property type="entry name" value="CHP04141"/>
</dbReference>
<protein>
    <recommendedName>
        <fullName evidence="3">Sporadically distributed protein, TIGR04141 family</fullName>
    </recommendedName>
</protein>
<dbReference type="AlphaFoldDB" id="A0A4Q1KUC9"/>
<sequence length="599" mass="70576">MTQNPKIYRINKKHNDLKNLLNTTLILTKIINSYNSLTGLKSNFKAEDLKTFTKENFHYFLYLFNSDEVVSDWQEFLPSELANNPTDFTQQKLSLILFIETDREEIFCVIGGNSYQIILPFIDHSFGLDTYSRIMKPEMDELASIRSRGITGTVAGENKQYRGVFRIIDFIRFGKVPQEIHLKLSPEISNLHFNFLKNKQTDRIQIYVGKAFKIKKNVDFNNLHKIIKELGIISELEKSDYLSSYEEVTDSNFIENFCKPELIQRMYNDIGNLNNKNLSPHNKFEYDFTNPNNIELFYEADYYVLKERIGEKQYTTFKTVYDKDDIYNVVLTRAVEIYGENDLFNFKVFLQGVRVLCYRNENKRKSTIASSFLYHISTEFPVQGRPVFLVDTKWYILRDSFIQDLKVNTSHILKTYPAPLNLLPIPWDKLIIKTEKKYNLEYKKLSNYIVIDTIIADGLELCDILKYDDSNIYLIHVKYGFASNMRELTNQITISARRLKEVLATENKSTLDIIYNKLMNKKGRIKNMSLEEFKMLFNKKITYVLAFTSHLTKDLLVEENIDKFDSNIARFSLIQCSSDMRANYYDLLTYQIRRQNHQM</sequence>
<gene>
    <name evidence="1" type="ORF">EQG68_05875</name>
</gene>
<evidence type="ECO:0008006" key="3">
    <source>
        <dbReference type="Google" id="ProtNLM"/>
    </source>
</evidence>
<keyword evidence="2" id="KW-1185">Reference proteome</keyword>
<name>A0A4Q1KUC9_9FLAO</name>